<keyword evidence="2" id="KW-1133">Transmembrane helix</keyword>
<dbReference type="AlphaFoldDB" id="A0A4R0RPI5"/>
<evidence type="ECO:0000313" key="5">
    <source>
        <dbReference type="Proteomes" id="UP000292702"/>
    </source>
</evidence>
<evidence type="ECO:0008006" key="6">
    <source>
        <dbReference type="Google" id="ProtNLM"/>
    </source>
</evidence>
<accession>A0A4R0RPI5</accession>
<reference evidence="4 5" key="1">
    <citation type="submission" date="2018-11" db="EMBL/GenBank/DDBJ databases">
        <title>Genome assembly of Steccherinum ochraceum LE-BIN_3174, the white-rot fungus of the Steccherinaceae family (The Residual Polyporoid clade, Polyporales, Basidiomycota).</title>
        <authorList>
            <person name="Fedorova T.V."/>
            <person name="Glazunova O.A."/>
            <person name="Landesman E.O."/>
            <person name="Moiseenko K.V."/>
            <person name="Psurtseva N.V."/>
            <person name="Savinova O.S."/>
            <person name="Shakhova N.V."/>
            <person name="Tyazhelova T.V."/>
            <person name="Vasina D.V."/>
        </authorList>
    </citation>
    <scope>NUCLEOTIDE SEQUENCE [LARGE SCALE GENOMIC DNA]</scope>
    <source>
        <strain evidence="4 5">LE-BIN_3174</strain>
    </source>
</reference>
<evidence type="ECO:0000256" key="2">
    <source>
        <dbReference type="SAM" id="Phobius"/>
    </source>
</evidence>
<proteinExistence type="predicted"/>
<evidence type="ECO:0000313" key="4">
    <source>
        <dbReference type="EMBL" id="TCD69626.1"/>
    </source>
</evidence>
<feature type="compositionally biased region" description="Low complexity" evidence="1">
    <location>
        <begin position="165"/>
        <end position="192"/>
    </location>
</feature>
<evidence type="ECO:0000256" key="3">
    <source>
        <dbReference type="SAM" id="SignalP"/>
    </source>
</evidence>
<dbReference type="EMBL" id="RWJN01000037">
    <property type="protein sequence ID" value="TCD69626.1"/>
    <property type="molecule type" value="Genomic_DNA"/>
</dbReference>
<feature type="region of interest" description="Disordered" evidence="1">
    <location>
        <begin position="310"/>
        <end position="336"/>
    </location>
</feature>
<dbReference type="OrthoDB" id="2754894at2759"/>
<name>A0A4R0RPI5_9APHY</name>
<feature type="chain" id="PRO_5020345958" description="Transmembrane protein" evidence="3">
    <location>
        <begin position="22"/>
        <end position="336"/>
    </location>
</feature>
<evidence type="ECO:0000256" key="1">
    <source>
        <dbReference type="SAM" id="MobiDB-lite"/>
    </source>
</evidence>
<feature type="region of interest" description="Disordered" evidence="1">
    <location>
        <begin position="159"/>
        <end position="192"/>
    </location>
</feature>
<sequence length="336" mass="35085">MQILFAASLIALAYKWPLAQAQSTNATCIGGMGWTFNNRTQSPCLVAAYLMGACEADGEWTVTALKNLTTTYGPLTVDQADLCTCSSVTYSMVSACAYCQSGPIPVWADWITECPAAVLTNGSYFHVVPSGTSVPSWAFLPISPTGSGSWNAAIAETYSENHPDSSPSPSSSGSSPSNTSSPPAPSPASKKSNTGAIVGGAVGGVVGLILICAAAFFFWRRYSHRRSMAAPSAAYLASASNTLGSSPSPRPDEKHSPLNSAHSPTFPESQPMLAPYPPPNLTPMKVYNPDNPSTFPDAYQYPLSGYNQGVRPDSGYNATSGPGHVAVYTPGHPGEV</sequence>
<feature type="transmembrane region" description="Helical" evidence="2">
    <location>
        <begin position="196"/>
        <end position="219"/>
    </location>
</feature>
<gene>
    <name evidence="4" type="ORF">EIP91_006851</name>
</gene>
<keyword evidence="2" id="KW-0812">Transmembrane</keyword>
<comment type="caution">
    <text evidence="4">The sequence shown here is derived from an EMBL/GenBank/DDBJ whole genome shotgun (WGS) entry which is preliminary data.</text>
</comment>
<keyword evidence="2" id="KW-0472">Membrane</keyword>
<feature type="compositionally biased region" description="Polar residues" evidence="1">
    <location>
        <begin position="257"/>
        <end position="268"/>
    </location>
</feature>
<organism evidence="4 5">
    <name type="scientific">Steccherinum ochraceum</name>
    <dbReference type="NCBI Taxonomy" id="92696"/>
    <lineage>
        <taxon>Eukaryota</taxon>
        <taxon>Fungi</taxon>
        <taxon>Dikarya</taxon>
        <taxon>Basidiomycota</taxon>
        <taxon>Agaricomycotina</taxon>
        <taxon>Agaricomycetes</taxon>
        <taxon>Polyporales</taxon>
        <taxon>Steccherinaceae</taxon>
        <taxon>Steccherinum</taxon>
    </lineage>
</organism>
<dbReference type="Proteomes" id="UP000292702">
    <property type="component" value="Unassembled WGS sequence"/>
</dbReference>
<feature type="region of interest" description="Disordered" evidence="1">
    <location>
        <begin position="240"/>
        <end position="289"/>
    </location>
</feature>
<protein>
    <recommendedName>
        <fullName evidence="6">Transmembrane protein</fullName>
    </recommendedName>
</protein>
<keyword evidence="3" id="KW-0732">Signal</keyword>
<feature type="signal peptide" evidence="3">
    <location>
        <begin position="1"/>
        <end position="21"/>
    </location>
</feature>
<keyword evidence="5" id="KW-1185">Reference proteome</keyword>
<dbReference type="STRING" id="92696.A0A4R0RPI5"/>
<dbReference type="Gene3D" id="1.20.5.510">
    <property type="entry name" value="Single helix bin"/>
    <property type="match status" value="1"/>
</dbReference>